<dbReference type="GO" id="GO:0005886">
    <property type="term" value="C:plasma membrane"/>
    <property type="evidence" value="ECO:0007669"/>
    <property type="project" value="UniProtKB-SubCell"/>
</dbReference>
<evidence type="ECO:0000256" key="10">
    <source>
        <dbReference type="ARBA" id="ARBA00022777"/>
    </source>
</evidence>
<dbReference type="PANTHER" id="PTHR24421:SF10">
    <property type="entry name" value="NITRATE_NITRITE SENSOR PROTEIN NARQ"/>
    <property type="match status" value="1"/>
</dbReference>
<dbReference type="PROSITE" id="PS50885">
    <property type="entry name" value="HAMP"/>
    <property type="match status" value="1"/>
</dbReference>
<dbReference type="InterPro" id="IPR003594">
    <property type="entry name" value="HATPase_dom"/>
</dbReference>
<dbReference type="Gene3D" id="1.20.120.960">
    <property type="entry name" value="Histidine kinase NarX, sensor domain"/>
    <property type="match status" value="1"/>
</dbReference>
<keyword evidence="5" id="KW-0997">Cell inner membrane</keyword>
<dbReference type="InterPro" id="IPR016380">
    <property type="entry name" value="Sig_transdc_His_kin_NarX/NarQ"/>
</dbReference>
<comment type="caution">
    <text evidence="16">The sequence shown here is derived from an EMBL/GenBank/DDBJ whole genome shotgun (WGS) entry which is preliminary data.</text>
</comment>
<evidence type="ECO:0000256" key="9">
    <source>
        <dbReference type="ARBA" id="ARBA00022741"/>
    </source>
</evidence>
<gene>
    <name evidence="16" type="ORF">CARN2_2686</name>
</gene>
<feature type="coiled-coil region" evidence="14">
    <location>
        <begin position="248"/>
        <end position="275"/>
    </location>
</feature>
<dbReference type="SUPFAM" id="SSF158472">
    <property type="entry name" value="HAMP domain-like"/>
    <property type="match status" value="1"/>
</dbReference>
<evidence type="ECO:0000259" key="15">
    <source>
        <dbReference type="PROSITE" id="PS50885"/>
    </source>
</evidence>
<dbReference type="EC" id="2.7.13.3" evidence="3"/>
<dbReference type="PIRSF" id="PIRSF003167">
    <property type="entry name" value="STHK_NarX/NarQ"/>
    <property type="match status" value="1"/>
</dbReference>
<accession>E6PQK9</accession>
<comment type="catalytic activity">
    <reaction evidence="1">
        <text>ATP + protein L-histidine = ADP + protein N-phospho-L-histidine.</text>
        <dbReference type="EC" id="2.7.13.3"/>
    </reaction>
</comment>
<dbReference type="Gene3D" id="1.20.5.1930">
    <property type="match status" value="1"/>
</dbReference>
<evidence type="ECO:0000256" key="14">
    <source>
        <dbReference type="SAM" id="Coils"/>
    </source>
</evidence>
<keyword evidence="14" id="KW-0175">Coiled coil</keyword>
<dbReference type="GO" id="GO:0000155">
    <property type="term" value="F:phosphorelay sensor kinase activity"/>
    <property type="evidence" value="ECO:0007669"/>
    <property type="project" value="InterPro"/>
</dbReference>
<proteinExistence type="predicted"/>
<keyword evidence="13" id="KW-0472">Membrane</keyword>
<keyword evidence="12" id="KW-1133">Transmembrane helix</keyword>
<evidence type="ECO:0000256" key="12">
    <source>
        <dbReference type="ARBA" id="ARBA00022989"/>
    </source>
</evidence>
<dbReference type="InterPro" id="IPR003660">
    <property type="entry name" value="HAMP_dom"/>
</dbReference>
<dbReference type="EMBL" id="CABM01000042">
    <property type="protein sequence ID" value="CBH97214.1"/>
    <property type="molecule type" value="Genomic_DNA"/>
</dbReference>
<keyword evidence="11" id="KW-0067">ATP-binding</keyword>
<evidence type="ECO:0000256" key="11">
    <source>
        <dbReference type="ARBA" id="ARBA00022840"/>
    </source>
</evidence>
<sequence>MIRLHRQFWGQSLLARLARMLLLIALLSLTSLISSLVIADSARGEASAINIAGSLRMKTYRAVAMLDAMPARSGPDQISNLEASLSDFEATLASPTLTQFIPSDELDRRAHAYRSMLATWQQRMRPLLIAEANTSRFGLETRQSEQARAALLTQARSFVTTINDLVTLLQDNVEAKLALLRLIQSLAITAVFVGIAATIYVTRAEVLVPLKELQEATKKIRRQDLSVRVAQYAANDLDGLGLSFNLMAEDLDKLYQNLERKVAEKTESLARSNKSLELLYRSIGRLYPSAVNSGTHLALLNDFEKAIGVGHGLVCLAADGEHSDTQTSLKFTAGSHQLCQISNCSDCQGTHTIRWREFEHEHLRALALPLHDTNTSYGVLQWVISAEQDLEPWQIQLLEALSTHMGIAIGEAMRAEQSKRWSVYEERAILARELHDSLAQSLSYMRIQVCRLKAVVQAKDPAQIDLIMASLDDGLAHAYHHLRELLSTFRVKAEDNLTIALEKAAAEFSLRGSVAIRTQVDPAISPLSTNEEINLLQITREALANAIQHAKPNHIDVSLHGGENGIVQLIIDDDGIGVGEKAAKIGHHGLLIMHERANHIRAEISIANKPQGGTRVAVQLTPSALINSIRIVPSTEHEFKT</sequence>
<dbReference type="InterPro" id="IPR042295">
    <property type="entry name" value="NarX-like_N_sf"/>
</dbReference>
<feature type="domain" description="HAMP" evidence="15">
    <location>
        <begin position="204"/>
        <end position="256"/>
    </location>
</feature>
<dbReference type="InterPro" id="IPR029095">
    <property type="entry name" value="NarX-like_N"/>
</dbReference>
<dbReference type="Pfam" id="PF00672">
    <property type="entry name" value="HAMP"/>
    <property type="match status" value="1"/>
</dbReference>
<evidence type="ECO:0000256" key="2">
    <source>
        <dbReference type="ARBA" id="ARBA00004429"/>
    </source>
</evidence>
<keyword evidence="10 16" id="KW-0418">Kinase</keyword>
<dbReference type="Pfam" id="PF07730">
    <property type="entry name" value="HisKA_3"/>
    <property type="match status" value="1"/>
</dbReference>
<keyword evidence="4" id="KW-1003">Cell membrane</keyword>
<dbReference type="CDD" id="cd06225">
    <property type="entry name" value="HAMP"/>
    <property type="match status" value="1"/>
</dbReference>
<dbReference type="SUPFAM" id="SSF55781">
    <property type="entry name" value="GAF domain-like"/>
    <property type="match status" value="1"/>
</dbReference>
<evidence type="ECO:0000313" key="16">
    <source>
        <dbReference type="EMBL" id="CBH97214.1"/>
    </source>
</evidence>
<dbReference type="SUPFAM" id="SSF55874">
    <property type="entry name" value="ATPase domain of HSP90 chaperone/DNA topoisomerase II/histidine kinase"/>
    <property type="match status" value="1"/>
</dbReference>
<evidence type="ECO:0000256" key="6">
    <source>
        <dbReference type="ARBA" id="ARBA00022553"/>
    </source>
</evidence>
<dbReference type="CDD" id="cd16917">
    <property type="entry name" value="HATPase_UhpB-NarQ-NarX-like"/>
    <property type="match status" value="1"/>
</dbReference>
<protein>
    <recommendedName>
        <fullName evidence="3">histidine kinase</fullName>
        <ecNumber evidence="3">2.7.13.3</ecNumber>
    </recommendedName>
</protein>
<evidence type="ECO:0000256" key="13">
    <source>
        <dbReference type="ARBA" id="ARBA00023136"/>
    </source>
</evidence>
<evidence type="ECO:0000256" key="4">
    <source>
        <dbReference type="ARBA" id="ARBA00022475"/>
    </source>
</evidence>
<dbReference type="InterPro" id="IPR036890">
    <property type="entry name" value="HATPase_C_sf"/>
</dbReference>
<keyword evidence="9" id="KW-0547">Nucleotide-binding</keyword>
<dbReference type="Gene3D" id="3.30.450.40">
    <property type="match status" value="1"/>
</dbReference>
<organism evidence="16">
    <name type="scientific">mine drainage metagenome</name>
    <dbReference type="NCBI Taxonomy" id="410659"/>
    <lineage>
        <taxon>unclassified sequences</taxon>
        <taxon>metagenomes</taxon>
        <taxon>ecological metagenomes</taxon>
    </lineage>
</organism>
<dbReference type="Pfam" id="PF13675">
    <property type="entry name" value="PilJ"/>
    <property type="match status" value="1"/>
</dbReference>
<reference evidence="16" key="1">
    <citation type="submission" date="2009-10" db="EMBL/GenBank/DDBJ databases">
        <title>Diversity of trophic interactions inside an arsenic-rich microbial ecosystem.</title>
        <authorList>
            <person name="Bertin P.N."/>
            <person name="Heinrich-Salmeron A."/>
            <person name="Pelletier E."/>
            <person name="Goulhen-Chollet F."/>
            <person name="Arsene-Ploetze F."/>
            <person name="Gallien S."/>
            <person name="Calteau A."/>
            <person name="Vallenet D."/>
            <person name="Casiot C."/>
            <person name="Chane-Woon-Ming B."/>
            <person name="Giloteaux L."/>
            <person name="Barakat M."/>
            <person name="Bonnefoy V."/>
            <person name="Bruneel O."/>
            <person name="Chandler M."/>
            <person name="Cleiss J."/>
            <person name="Duran R."/>
            <person name="Elbaz-Poulichet F."/>
            <person name="Fonknechten N."/>
            <person name="Lauga B."/>
            <person name="Mornico D."/>
            <person name="Ortet P."/>
            <person name="Schaeffer C."/>
            <person name="Siguier P."/>
            <person name="Alexander Thil Smith A."/>
            <person name="Van Dorsselaer A."/>
            <person name="Weissenbach J."/>
            <person name="Medigue C."/>
            <person name="Le Paslier D."/>
        </authorList>
    </citation>
    <scope>NUCLEOTIDE SEQUENCE</scope>
</reference>
<dbReference type="Pfam" id="PF02518">
    <property type="entry name" value="HATPase_c"/>
    <property type="match status" value="1"/>
</dbReference>
<comment type="subcellular location">
    <subcellularLocation>
        <location evidence="2">Cell inner membrane</location>
        <topology evidence="2">Multi-pass membrane protein</topology>
    </subcellularLocation>
</comment>
<evidence type="ECO:0000256" key="3">
    <source>
        <dbReference type="ARBA" id="ARBA00012438"/>
    </source>
</evidence>
<dbReference type="Gene3D" id="3.30.565.10">
    <property type="entry name" value="Histidine kinase-like ATPase, C-terminal domain"/>
    <property type="match status" value="1"/>
</dbReference>
<name>E6PQK9_9ZZZZ</name>
<dbReference type="InterPro" id="IPR050482">
    <property type="entry name" value="Sensor_HK_TwoCompSys"/>
</dbReference>
<dbReference type="InterPro" id="IPR029016">
    <property type="entry name" value="GAF-like_dom_sf"/>
</dbReference>
<keyword evidence="8" id="KW-0812">Transmembrane</keyword>
<dbReference type="AlphaFoldDB" id="E6PQK9"/>
<keyword evidence="6" id="KW-0597">Phosphoprotein</keyword>
<dbReference type="GO" id="GO:0005524">
    <property type="term" value="F:ATP binding"/>
    <property type="evidence" value="ECO:0007669"/>
    <property type="project" value="UniProtKB-KW"/>
</dbReference>
<dbReference type="GO" id="GO:0046983">
    <property type="term" value="F:protein dimerization activity"/>
    <property type="evidence" value="ECO:0007669"/>
    <property type="project" value="InterPro"/>
</dbReference>
<evidence type="ECO:0000256" key="8">
    <source>
        <dbReference type="ARBA" id="ARBA00022692"/>
    </source>
</evidence>
<dbReference type="SMART" id="SM00304">
    <property type="entry name" value="HAMP"/>
    <property type="match status" value="1"/>
</dbReference>
<dbReference type="PANTHER" id="PTHR24421">
    <property type="entry name" value="NITRATE/NITRITE SENSOR PROTEIN NARX-RELATED"/>
    <property type="match status" value="1"/>
</dbReference>
<evidence type="ECO:0000256" key="5">
    <source>
        <dbReference type="ARBA" id="ARBA00022519"/>
    </source>
</evidence>
<dbReference type="CDD" id="cd19408">
    <property type="entry name" value="NarX_NarQ_sensor"/>
    <property type="match status" value="1"/>
</dbReference>
<evidence type="ECO:0000256" key="1">
    <source>
        <dbReference type="ARBA" id="ARBA00000085"/>
    </source>
</evidence>
<keyword evidence="7" id="KW-0808">Transferase</keyword>
<dbReference type="SMART" id="SM00387">
    <property type="entry name" value="HATPase_c"/>
    <property type="match status" value="1"/>
</dbReference>
<dbReference type="InterPro" id="IPR011712">
    <property type="entry name" value="Sig_transdc_His_kin_sub3_dim/P"/>
</dbReference>
<evidence type="ECO:0000256" key="7">
    <source>
        <dbReference type="ARBA" id="ARBA00022679"/>
    </source>
</evidence>